<evidence type="ECO:0000313" key="1">
    <source>
        <dbReference type="EMBL" id="KAJ9110191.1"/>
    </source>
</evidence>
<name>A0ACC2WGK1_9TREE</name>
<gene>
    <name evidence="1" type="ORF">QFC20_003043</name>
</gene>
<accession>A0ACC2WGK1</accession>
<dbReference type="EMBL" id="JASBWS010000025">
    <property type="protein sequence ID" value="KAJ9110191.1"/>
    <property type="molecule type" value="Genomic_DNA"/>
</dbReference>
<proteinExistence type="predicted"/>
<keyword evidence="2" id="KW-1185">Reference proteome</keyword>
<protein>
    <submittedName>
        <fullName evidence="1">Uncharacterized protein</fullName>
    </submittedName>
</protein>
<evidence type="ECO:0000313" key="2">
    <source>
        <dbReference type="Proteomes" id="UP001230649"/>
    </source>
</evidence>
<comment type="caution">
    <text evidence="1">The sequence shown here is derived from an EMBL/GenBank/DDBJ whole genome shotgun (WGS) entry which is preliminary data.</text>
</comment>
<reference evidence="1" key="1">
    <citation type="submission" date="2023-04" db="EMBL/GenBank/DDBJ databases">
        <title>Draft Genome sequencing of Naganishia species isolated from polar environments using Oxford Nanopore Technology.</title>
        <authorList>
            <person name="Leo P."/>
            <person name="Venkateswaran K."/>
        </authorList>
    </citation>
    <scope>NUCLEOTIDE SEQUENCE</scope>
    <source>
        <strain evidence="1">MNA-CCFEE 5262</strain>
    </source>
</reference>
<sequence>MTDNAAARDRTERSGGSAERSINGQDIPQLVKPTRSYRACINCRTHKTKCDLGDVNNPISPPCSRCKRERKECVIGESRRGGRANIEAGLAKRKANSEAPRDLFESTNGGLHQGDTRNGEGQRRTTTSGARVGSSNEAPSYATVPPPDPKLRPQAPPLAAVGPSRQVPLRHAPTIMTQQSDRQFSPLMTFDDNDTSYMPMFGSTTTVPRPYAHALSPRTMHQAQGGSSGFPLSMDDIDMSFVFNARNTSGLIMDRSNGGPSAGSLPSVNLPEENTNHNIPTGPSFSGFFASPEVQHEPDVLPNANQRQADSTPQGIPSDPEHHLSSSKTRKMSTSTTDSAVKERAHSNEKLALKDPRSFVINAGMHNESDALQILAMAAETQTIKKRKRDASSQADSPNVETGERVAVQTEGGIGNGTIGEKEDSGSNWKSSRVRRRTPPFGPTLDGAAGPSAARVTFRESTSSGREDSPTPPPDITHFFLVEQGIVDPEQVHSLCRAFFDKHHHHFPLIPPNKVPQTADQITAFAVREPYLITACIIIASKCQATHSARRIHEQTWNIMKGILGEVNFLGTAPTVGLVEGVLLLAENLPREKVSSSSNNPAGKHVKMAMPLVSPSSEEQKQVISGAENRQAWMLIGNAIRMAYGLGLDQLARQMDGGTEARHRATIAWTYCYIFDRQISIRTGRAFWSRGPALCFRGYSHVEQTGPAGGRENFPLLCDGENFGEEKKAPSGLQGQCSGTESAELLQACGYNLLGDSAPRLMGSRLSEDVELTQSEYETPLDLSIRPNPVRKRQCRQKLHIKGNETRTHSLVKAGEYFKYLDDFNNSLESFKITWSRKQWQHFPHGPLVWSMFHYTRLYSSSFAFQAHITRSAERAKDRMVVEDGGKDHPGEFLTTNFFPRSSAFTPDALYIYEAINAGRELLGICINELYPEDILQYLPSRYLLWFQYAAVFLLKVSLLLSSSVVEAGLYPNIGLRLQAVYSGAMVQSDHVATLALVERLCNCLITCSQDSGHPAARYGQLVRALSLRLLSQTGSAAPSRAVSPEIVGDSAATSLDANKTGLAHSHQIQPMIGQQFSQSNSLLGNQSSAGLSLPLGTLGDQARLADNDSTRAPGGLWNQSATEAEQNEFLRWLLEEPAAQTTLFDFNFDLG</sequence>
<organism evidence="1 2">
    <name type="scientific">Naganishia adeliensis</name>
    <dbReference type="NCBI Taxonomy" id="92952"/>
    <lineage>
        <taxon>Eukaryota</taxon>
        <taxon>Fungi</taxon>
        <taxon>Dikarya</taxon>
        <taxon>Basidiomycota</taxon>
        <taxon>Agaricomycotina</taxon>
        <taxon>Tremellomycetes</taxon>
        <taxon>Filobasidiales</taxon>
        <taxon>Filobasidiaceae</taxon>
        <taxon>Naganishia</taxon>
    </lineage>
</organism>
<dbReference type="Proteomes" id="UP001230649">
    <property type="component" value="Unassembled WGS sequence"/>
</dbReference>